<name>A0A6A6N763_HEVBR</name>
<gene>
    <name evidence="1" type="ORF">GH714_005586</name>
</gene>
<organism evidence="1 2">
    <name type="scientific">Hevea brasiliensis</name>
    <name type="common">Para rubber tree</name>
    <name type="synonym">Siphonia brasiliensis</name>
    <dbReference type="NCBI Taxonomy" id="3981"/>
    <lineage>
        <taxon>Eukaryota</taxon>
        <taxon>Viridiplantae</taxon>
        <taxon>Streptophyta</taxon>
        <taxon>Embryophyta</taxon>
        <taxon>Tracheophyta</taxon>
        <taxon>Spermatophyta</taxon>
        <taxon>Magnoliopsida</taxon>
        <taxon>eudicotyledons</taxon>
        <taxon>Gunneridae</taxon>
        <taxon>Pentapetalae</taxon>
        <taxon>rosids</taxon>
        <taxon>fabids</taxon>
        <taxon>Malpighiales</taxon>
        <taxon>Euphorbiaceae</taxon>
        <taxon>Crotonoideae</taxon>
        <taxon>Micrandreae</taxon>
        <taxon>Hevea</taxon>
    </lineage>
</organism>
<dbReference type="AlphaFoldDB" id="A0A6A6N763"/>
<dbReference type="EMBL" id="JAAGAX010000002">
    <property type="protein sequence ID" value="KAF2322012.1"/>
    <property type="molecule type" value="Genomic_DNA"/>
</dbReference>
<protein>
    <submittedName>
        <fullName evidence="1">Uncharacterized protein</fullName>
    </submittedName>
</protein>
<comment type="caution">
    <text evidence="1">The sequence shown here is derived from an EMBL/GenBank/DDBJ whole genome shotgun (WGS) entry which is preliminary data.</text>
</comment>
<keyword evidence="2" id="KW-1185">Reference proteome</keyword>
<accession>A0A6A6N763</accession>
<dbReference type="Proteomes" id="UP000467840">
    <property type="component" value="Chromosome 11"/>
</dbReference>
<evidence type="ECO:0000313" key="2">
    <source>
        <dbReference type="Proteomes" id="UP000467840"/>
    </source>
</evidence>
<proteinExistence type="predicted"/>
<evidence type="ECO:0000313" key="1">
    <source>
        <dbReference type="EMBL" id="KAF2322012.1"/>
    </source>
</evidence>
<sequence>MESSAEVVLIGERSEAEEVDFSGVRVRSVERAVVVVGFRGLKVKGSLEKGKRAFVGFPRFDDVREERTTLRRWIKDRYVYMEYQ</sequence>
<reference evidence="1 2" key="1">
    <citation type="journal article" date="2020" name="Mol. Plant">
        <title>The Chromosome-Based Rubber Tree Genome Provides New Insights into Spurge Genome Evolution and Rubber Biosynthesis.</title>
        <authorList>
            <person name="Liu J."/>
            <person name="Shi C."/>
            <person name="Shi C.C."/>
            <person name="Li W."/>
            <person name="Zhang Q.J."/>
            <person name="Zhang Y."/>
            <person name="Li K."/>
            <person name="Lu H.F."/>
            <person name="Shi C."/>
            <person name="Zhu S.T."/>
            <person name="Xiao Z.Y."/>
            <person name="Nan H."/>
            <person name="Yue Y."/>
            <person name="Zhu X.G."/>
            <person name="Wu Y."/>
            <person name="Hong X.N."/>
            <person name="Fan G.Y."/>
            <person name="Tong Y."/>
            <person name="Zhang D."/>
            <person name="Mao C.L."/>
            <person name="Liu Y.L."/>
            <person name="Hao S.J."/>
            <person name="Liu W.Q."/>
            <person name="Lv M.Q."/>
            <person name="Zhang H.B."/>
            <person name="Liu Y."/>
            <person name="Hu-Tang G.R."/>
            <person name="Wang J.P."/>
            <person name="Wang J.H."/>
            <person name="Sun Y.H."/>
            <person name="Ni S.B."/>
            <person name="Chen W.B."/>
            <person name="Zhang X.C."/>
            <person name="Jiao Y.N."/>
            <person name="Eichler E.E."/>
            <person name="Li G.H."/>
            <person name="Liu X."/>
            <person name="Gao L.Z."/>
        </authorList>
    </citation>
    <scope>NUCLEOTIDE SEQUENCE [LARGE SCALE GENOMIC DNA]</scope>
    <source>
        <strain evidence="2">cv. GT1</strain>
        <tissue evidence="1">Leaf</tissue>
    </source>
</reference>